<name>A0A218XIG6_PUNGR</name>
<proteinExistence type="predicted"/>
<keyword evidence="1" id="KW-0175">Coiled coil</keyword>
<dbReference type="AlphaFoldDB" id="A0A218XIG6"/>
<organism evidence="2 3">
    <name type="scientific">Punica granatum</name>
    <name type="common">Pomegranate</name>
    <dbReference type="NCBI Taxonomy" id="22663"/>
    <lineage>
        <taxon>Eukaryota</taxon>
        <taxon>Viridiplantae</taxon>
        <taxon>Streptophyta</taxon>
        <taxon>Embryophyta</taxon>
        <taxon>Tracheophyta</taxon>
        <taxon>Spermatophyta</taxon>
        <taxon>Magnoliopsida</taxon>
        <taxon>eudicotyledons</taxon>
        <taxon>Gunneridae</taxon>
        <taxon>Pentapetalae</taxon>
        <taxon>rosids</taxon>
        <taxon>malvids</taxon>
        <taxon>Myrtales</taxon>
        <taxon>Lythraceae</taxon>
        <taxon>Punica</taxon>
    </lineage>
</organism>
<comment type="caution">
    <text evidence="2">The sequence shown here is derived from an EMBL/GenBank/DDBJ whole genome shotgun (WGS) entry which is preliminary data.</text>
</comment>
<evidence type="ECO:0000313" key="3">
    <source>
        <dbReference type="Proteomes" id="UP000197138"/>
    </source>
</evidence>
<feature type="coiled-coil region" evidence="1">
    <location>
        <begin position="29"/>
        <end position="56"/>
    </location>
</feature>
<gene>
    <name evidence="2" type="ORF">CDL15_Pgr027530</name>
</gene>
<sequence>MASVDSAVSIAVEIAKCLIVPVGRQFGYALFYRKNIQALKSEVDKLRDARIGFENRRSAAERDGEIVENEVVKWLDKVKG</sequence>
<protein>
    <submittedName>
        <fullName evidence="2">Uncharacterized protein</fullName>
    </submittedName>
</protein>
<dbReference type="Proteomes" id="UP000197138">
    <property type="component" value="Unassembled WGS sequence"/>
</dbReference>
<accession>A0A218XIG6</accession>
<evidence type="ECO:0000256" key="1">
    <source>
        <dbReference type="SAM" id="Coils"/>
    </source>
</evidence>
<reference evidence="3" key="1">
    <citation type="journal article" date="2017" name="Plant J.">
        <title>The pomegranate (Punica granatum L.) genome and the genomics of punicalagin biosynthesis.</title>
        <authorList>
            <person name="Qin G."/>
            <person name="Xu C."/>
            <person name="Ming R."/>
            <person name="Tang H."/>
            <person name="Guyot R."/>
            <person name="Kramer E.M."/>
            <person name="Hu Y."/>
            <person name="Yi X."/>
            <person name="Qi Y."/>
            <person name="Xu X."/>
            <person name="Gao Z."/>
            <person name="Pan H."/>
            <person name="Jian J."/>
            <person name="Tian Y."/>
            <person name="Yue Z."/>
            <person name="Xu Y."/>
        </authorList>
    </citation>
    <scope>NUCLEOTIDE SEQUENCE [LARGE SCALE GENOMIC DNA]</scope>
    <source>
        <strain evidence="3">cv. Dabenzi</strain>
    </source>
</reference>
<dbReference type="EMBL" id="MTKT01001287">
    <property type="protein sequence ID" value="OWM84743.1"/>
    <property type="molecule type" value="Genomic_DNA"/>
</dbReference>
<evidence type="ECO:0000313" key="2">
    <source>
        <dbReference type="EMBL" id="OWM84743.1"/>
    </source>
</evidence>